<name>A0AB34VF15_9GAMM</name>
<sequence length="59" mass="7104">MDIRAETDSRQRRAKWFASAWSWDQTPETRKAVPERGRLFYSRDSGRQDHPDLRVISPW</sequence>
<dbReference type="EMBL" id="LDSI01000017">
    <property type="protein sequence ID" value="KTS96873.1"/>
    <property type="molecule type" value="Genomic_DNA"/>
</dbReference>
<evidence type="ECO:0000313" key="2">
    <source>
        <dbReference type="Proteomes" id="UP000072520"/>
    </source>
</evidence>
<accession>A0AB34VF15</accession>
<protein>
    <submittedName>
        <fullName evidence="1">Uncharacterized protein</fullName>
    </submittedName>
</protein>
<proteinExistence type="predicted"/>
<evidence type="ECO:0000313" key="1">
    <source>
        <dbReference type="EMBL" id="KTS96873.1"/>
    </source>
</evidence>
<comment type="caution">
    <text evidence="1">The sequence shown here is derived from an EMBL/GenBank/DDBJ whole genome shotgun (WGS) entry which is preliminary data.</text>
</comment>
<gene>
    <name evidence="1" type="ORF">RSA13_12250</name>
</gene>
<reference evidence="1 2" key="1">
    <citation type="journal article" date="2016" name="Front. Microbiol.">
        <title>Genomic Resource of Rice Seed Associated Bacteria.</title>
        <authorList>
            <person name="Midha S."/>
            <person name="Bansal K."/>
            <person name="Sharma S."/>
            <person name="Kumar N."/>
            <person name="Patil P.P."/>
            <person name="Chaudhry V."/>
            <person name="Patil P.B."/>
        </authorList>
    </citation>
    <scope>NUCLEOTIDE SEQUENCE [LARGE SCALE GENOMIC DNA]</scope>
    <source>
        <strain evidence="1 2">RSA13</strain>
    </source>
</reference>
<organism evidence="1 2">
    <name type="scientific">Pantoea stewartii</name>
    <dbReference type="NCBI Taxonomy" id="66269"/>
    <lineage>
        <taxon>Bacteria</taxon>
        <taxon>Pseudomonadati</taxon>
        <taxon>Pseudomonadota</taxon>
        <taxon>Gammaproteobacteria</taxon>
        <taxon>Enterobacterales</taxon>
        <taxon>Erwiniaceae</taxon>
        <taxon>Pantoea</taxon>
    </lineage>
</organism>
<dbReference type="Proteomes" id="UP000072520">
    <property type="component" value="Unassembled WGS sequence"/>
</dbReference>
<dbReference type="AlphaFoldDB" id="A0AB34VF15"/>